<evidence type="ECO:0000256" key="1">
    <source>
        <dbReference type="ARBA" id="ARBA00023172"/>
    </source>
</evidence>
<evidence type="ECO:0000259" key="2">
    <source>
        <dbReference type="PROSITE" id="PS51898"/>
    </source>
</evidence>
<reference evidence="3" key="1">
    <citation type="journal article" date="2021" name="PeerJ">
        <title>Extensive microbial diversity within the chicken gut microbiome revealed by metagenomics and culture.</title>
        <authorList>
            <person name="Gilroy R."/>
            <person name="Ravi A."/>
            <person name="Getino M."/>
            <person name="Pursley I."/>
            <person name="Horton D.L."/>
            <person name="Alikhan N.F."/>
            <person name="Baker D."/>
            <person name="Gharbi K."/>
            <person name="Hall N."/>
            <person name="Watson M."/>
            <person name="Adriaenssens E.M."/>
            <person name="Foster-Nyarko E."/>
            <person name="Jarju S."/>
            <person name="Secka A."/>
            <person name="Antonio M."/>
            <person name="Oren A."/>
            <person name="Chaudhuri R.R."/>
            <person name="La Ragione R."/>
            <person name="Hildebrand F."/>
            <person name="Pallen M.J."/>
        </authorList>
    </citation>
    <scope>NUCLEOTIDE SEQUENCE</scope>
    <source>
        <strain evidence="3">CHK180-15479</strain>
    </source>
</reference>
<proteinExistence type="predicted"/>
<dbReference type="Proteomes" id="UP000823910">
    <property type="component" value="Unassembled WGS sequence"/>
</dbReference>
<dbReference type="InterPro" id="IPR013762">
    <property type="entry name" value="Integrase-like_cat_sf"/>
</dbReference>
<dbReference type="PANTHER" id="PTHR30349:SF89">
    <property type="entry name" value="INTEGRASE_RECOMBINASE"/>
    <property type="match status" value="1"/>
</dbReference>
<protein>
    <submittedName>
        <fullName evidence="3">Tyrosine-type recombinase/integrase</fullName>
    </submittedName>
</protein>
<dbReference type="SUPFAM" id="SSF56349">
    <property type="entry name" value="DNA breaking-rejoining enzymes"/>
    <property type="match status" value="1"/>
</dbReference>
<evidence type="ECO:0000313" key="4">
    <source>
        <dbReference type="Proteomes" id="UP000823910"/>
    </source>
</evidence>
<reference evidence="3" key="2">
    <citation type="submission" date="2021-04" db="EMBL/GenBank/DDBJ databases">
        <authorList>
            <person name="Gilroy R."/>
        </authorList>
    </citation>
    <scope>NUCLEOTIDE SEQUENCE</scope>
    <source>
        <strain evidence="3">CHK180-15479</strain>
    </source>
</reference>
<dbReference type="GO" id="GO:0006310">
    <property type="term" value="P:DNA recombination"/>
    <property type="evidence" value="ECO:0007669"/>
    <property type="project" value="UniProtKB-KW"/>
</dbReference>
<dbReference type="PANTHER" id="PTHR30349">
    <property type="entry name" value="PHAGE INTEGRASE-RELATED"/>
    <property type="match status" value="1"/>
</dbReference>
<dbReference type="InterPro" id="IPR050090">
    <property type="entry name" value="Tyrosine_recombinase_XerCD"/>
</dbReference>
<dbReference type="EMBL" id="DWWT01000064">
    <property type="protein sequence ID" value="HJC06872.1"/>
    <property type="molecule type" value="Genomic_DNA"/>
</dbReference>
<organism evidence="3 4">
    <name type="scientific">Candidatus Enterocloster excrementipullorum</name>
    <dbReference type="NCBI Taxonomy" id="2838559"/>
    <lineage>
        <taxon>Bacteria</taxon>
        <taxon>Bacillati</taxon>
        <taxon>Bacillota</taxon>
        <taxon>Clostridia</taxon>
        <taxon>Lachnospirales</taxon>
        <taxon>Lachnospiraceae</taxon>
        <taxon>Enterocloster</taxon>
    </lineage>
</organism>
<comment type="caution">
    <text evidence="3">The sequence shown here is derived from an EMBL/GenBank/DDBJ whole genome shotgun (WGS) entry which is preliminary data.</text>
</comment>
<feature type="domain" description="Tyr recombinase" evidence="2">
    <location>
        <begin position="11"/>
        <end position="183"/>
    </location>
</feature>
<dbReference type="GO" id="GO:0003677">
    <property type="term" value="F:DNA binding"/>
    <property type="evidence" value="ECO:0007669"/>
    <property type="project" value="InterPro"/>
</dbReference>
<evidence type="ECO:0000313" key="3">
    <source>
        <dbReference type="EMBL" id="HJC06872.1"/>
    </source>
</evidence>
<keyword evidence="1" id="KW-0233">DNA recombination</keyword>
<name>A0A9D2N2S3_9FIRM</name>
<dbReference type="PROSITE" id="PS51898">
    <property type="entry name" value="TYR_RECOMBINASE"/>
    <property type="match status" value="1"/>
</dbReference>
<dbReference type="GO" id="GO:0015074">
    <property type="term" value="P:DNA integration"/>
    <property type="evidence" value="ECO:0007669"/>
    <property type="project" value="InterPro"/>
</dbReference>
<dbReference type="InterPro" id="IPR002104">
    <property type="entry name" value="Integrase_catalytic"/>
</dbReference>
<dbReference type="Gene3D" id="1.10.443.10">
    <property type="entry name" value="Intergrase catalytic core"/>
    <property type="match status" value="1"/>
</dbReference>
<dbReference type="AlphaFoldDB" id="A0A9D2N2S3"/>
<accession>A0A9D2N2S3</accession>
<sequence length="183" mass="21381">MERREQQIFREESKELNREDYKKLVREAKRRGNQRLYYLLQTLGTTGIRVSELSSITVEGLKKQSVRIHSKGKERVVLLPQSLVVLLRVYCSLNRIRQGAIFVTKAGKPVDRRNVWAEMKKLCAGAGVEESKVFPHNLRHLFARCYYEKEKDLVRLADYVIIRERGLLSVRMAGFFVAKKENI</sequence>
<gene>
    <name evidence="3" type="ORF">H9704_12090</name>
</gene>
<dbReference type="Pfam" id="PF00589">
    <property type="entry name" value="Phage_integrase"/>
    <property type="match status" value="1"/>
</dbReference>
<dbReference type="InterPro" id="IPR011010">
    <property type="entry name" value="DNA_brk_join_enz"/>
</dbReference>